<keyword evidence="4" id="KW-1185">Reference proteome</keyword>
<feature type="region of interest" description="Disordered" evidence="2">
    <location>
        <begin position="222"/>
        <end position="253"/>
    </location>
</feature>
<reference evidence="3 4" key="1">
    <citation type="submission" date="2016-03" db="EMBL/GenBank/DDBJ databases">
        <authorList>
            <person name="Ploux O."/>
        </authorList>
    </citation>
    <scope>NUCLEOTIDE SEQUENCE [LARGE SCALE GENOMIC DNA]</scope>
    <source>
        <strain evidence="3 4">UAMH 11012</strain>
    </source>
</reference>
<accession>A0A1L7X7P7</accession>
<sequence>MPAPGQFLPRKSSAHRIACIALYRALLKQCPHIPIPDDIPLRGKTGPIKHLIQKAFRKNVYLTGPRVIVPALESGYAVHSLLHHASLSPANAPNPSLAQVHTLLRTLSQEYQAARIACPPKPPPRRPCITPYPGAPKLVDIRPLPKEKLTGRRHVPKLVGVHSVFPFLRFKKPQSPYLSRILRNKVKKKHLRYERIDEMDELVAMGELEDGWDKILEHYDQVDSSKEGRKDQSLELEVDEEEQKWKPDPKLDPSLEWEVDEQAGEDEWKPGPYWYDSWTSAAKRAINDTWKANNREGKKAKKLGEKMAEIIEQEKNLAEEERRERRHLKNMEKIEKKIKEGTIEKLEKVAEQQKPLGVRKDEIVGQTRQEKVEEKIKVMTEKLGNSAGRGKQLRITRIGTPEERLGKSPLGITGAGRPGEKPDKSAARGKSQAHQKWKAGGRASF</sequence>
<gene>
    <name evidence="3" type="ORF">PAC_10938</name>
</gene>
<organism evidence="3 4">
    <name type="scientific">Phialocephala subalpina</name>
    <dbReference type="NCBI Taxonomy" id="576137"/>
    <lineage>
        <taxon>Eukaryota</taxon>
        <taxon>Fungi</taxon>
        <taxon>Dikarya</taxon>
        <taxon>Ascomycota</taxon>
        <taxon>Pezizomycotina</taxon>
        <taxon>Leotiomycetes</taxon>
        <taxon>Helotiales</taxon>
        <taxon>Mollisiaceae</taxon>
        <taxon>Phialocephala</taxon>
        <taxon>Phialocephala fortinii species complex</taxon>
    </lineage>
</organism>
<evidence type="ECO:0000313" key="4">
    <source>
        <dbReference type="Proteomes" id="UP000184330"/>
    </source>
</evidence>
<keyword evidence="1" id="KW-0175">Coiled coil</keyword>
<dbReference type="STRING" id="576137.A0A1L7X7P7"/>
<evidence type="ECO:0000256" key="1">
    <source>
        <dbReference type="SAM" id="Coils"/>
    </source>
</evidence>
<evidence type="ECO:0000256" key="2">
    <source>
        <dbReference type="SAM" id="MobiDB-lite"/>
    </source>
</evidence>
<name>A0A1L7X7P7_9HELO</name>
<protein>
    <submittedName>
        <fullName evidence="3">Uncharacterized protein</fullName>
    </submittedName>
</protein>
<dbReference type="InterPro" id="IPR046896">
    <property type="entry name" value="Cup1-like_N"/>
</dbReference>
<dbReference type="OrthoDB" id="3925971at2759"/>
<feature type="compositionally biased region" description="Basic and acidic residues" evidence="2">
    <location>
        <begin position="222"/>
        <end position="233"/>
    </location>
</feature>
<feature type="region of interest" description="Disordered" evidence="2">
    <location>
        <begin position="383"/>
        <end position="445"/>
    </location>
</feature>
<feature type="compositionally biased region" description="Basic and acidic residues" evidence="2">
    <location>
        <begin position="243"/>
        <end position="253"/>
    </location>
</feature>
<dbReference type="CDD" id="cd20273">
    <property type="entry name" value="Complex1_LYR_unchar"/>
    <property type="match status" value="1"/>
</dbReference>
<dbReference type="AlphaFoldDB" id="A0A1L7X7P7"/>
<proteinExistence type="predicted"/>
<feature type="coiled-coil region" evidence="1">
    <location>
        <begin position="300"/>
        <end position="337"/>
    </location>
</feature>
<evidence type="ECO:0000313" key="3">
    <source>
        <dbReference type="EMBL" id="CZR61042.1"/>
    </source>
</evidence>
<dbReference type="EMBL" id="FJOG01000017">
    <property type="protein sequence ID" value="CZR61042.1"/>
    <property type="molecule type" value="Genomic_DNA"/>
</dbReference>
<dbReference type="Proteomes" id="UP000184330">
    <property type="component" value="Unassembled WGS sequence"/>
</dbReference>